<evidence type="ECO:0000256" key="1">
    <source>
        <dbReference type="ARBA" id="ARBA00004167"/>
    </source>
</evidence>
<evidence type="ECO:0000256" key="4">
    <source>
        <dbReference type="ARBA" id="ARBA00022692"/>
    </source>
</evidence>
<evidence type="ECO:0000313" key="13">
    <source>
        <dbReference type="Proteomes" id="UP000184040"/>
    </source>
</evidence>
<evidence type="ECO:0000256" key="2">
    <source>
        <dbReference type="ARBA" id="ARBA00004236"/>
    </source>
</evidence>
<evidence type="ECO:0000256" key="9">
    <source>
        <dbReference type="SAM" id="MobiDB-lite"/>
    </source>
</evidence>
<feature type="domain" description="Anti-sigma K factor RskA C-terminal" evidence="11">
    <location>
        <begin position="107"/>
        <end position="231"/>
    </location>
</feature>
<dbReference type="RefSeq" id="WP_073129053.1">
    <property type="nucleotide sequence ID" value="NZ_FQZA01000008.1"/>
</dbReference>
<feature type="region of interest" description="Disordered" evidence="9">
    <location>
        <begin position="64"/>
        <end position="89"/>
    </location>
</feature>
<proteinExistence type="predicted"/>
<keyword evidence="13" id="KW-1185">Reference proteome</keyword>
<dbReference type="PANTHER" id="PTHR37461">
    <property type="entry name" value="ANTI-SIGMA-K FACTOR RSKA"/>
    <property type="match status" value="1"/>
</dbReference>
<dbReference type="GO" id="GO:0005886">
    <property type="term" value="C:plasma membrane"/>
    <property type="evidence" value="ECO:0007669"/>
    <property type="project" value="UniProtKB-SubCell"/>
</dbReference>
<dbReference type="Proteomes" id="UP000184040">
    <property type="component" value="Unassembled WGS sequence"/>
</dbReference>
<dbReference type="GO" id="GO:0016989">
    <property type="term" value="F:sigma factor antagonist activity"/>
    <property type="evidence" value="ECO:0007669"/>
    <property type="project" value="TreeGrafter"/>
</dbReference>
<feature type="transmembrane region" description="Helical" evidence="10">
    <location>
        <begin position="99"/>
        <end position="120"/>
    </location>
</feature>
<keyword evidence="3" id="KW-1003">Cell membrane</keyword>
<accession>A0A1M6IS58</accession>
<evidence type="ECO:0000256" key="8">
    <source>
        <dbReference type="ARBA" id="ARBA00030803"/>
    </source>
</evidence>
<sequence length="240" mass="25353">MSRDDSDSPENDRPDEVLAAEYVLHLLDPAERSAAETRLGTDGAFRALVAEWSERLVPMAEEIPSETPPAGLRQRLAAETAPRAPKREPRFAAGRRRSFLVGLLGGAGVAAAVALAFMVATPLLGPEPGPRFAADVTSESEDLLVTASYDPDAAELTVTRAAGQAPEGRVLQLWLLTEDQPPHAVGVLPDDGSLSVPVIPFWGQRIPQGRFAVSVEPPGGSTDEVGPTGEILAVAEVTPR</sequence>
<dbReference type="InterPro" id="IPR051474">
    <property type="entry name" value="Anti-sigma-K/W_factor"/>
</dbReference>
<dbReference type="GO" id="GO:0006417">
    <property type="term" value="P:regulation of translation"/>
    <property type="evidence" value="ECO:0007669"/>
    <property type="project" value="TreeGrafter"/>
</dbReference>
<keyword evidence="6 10" id="KW-0472">Membrane</keyword>
<dbReference type="PANTHER" id="PTHR37461:SF1">
    <property type="entry name" value="ANTI-SIGMA-K FACTOR RSKA"/>
    <property type="match status" value="1"/>
</dbReference>
<gene>
    <name evidence="12" type="ORF">SAMN04488012_10889</name>
</gene>
<evidence type="ECO:0000256" key="3">
    <source>
        <dbReference type="ARBA" id="ARBA00022475"/>
    </source>
</evidence>
<keyword evidence="4 10" id="KW-0812">Transmembrane</keyword>
<protein>
    <recommendedName>
        <fullName evidence="8">Regulator of SigK</fullName>
    </recommendedName>
    <alternativeName>
        <fullName evidence="7">Sigma-K anti-sigma factor RskA</fullName>
    </alternativeName>
</protein>
<dbReference type="InterPro" id="IPR041916">
    <property type="entry name" value="Anti_sigma_zinc_sf"/>
</dbReference>
<dbReference type="Pfam" id="PF10099">
    <property type="entry name" value="RskA_C"/>
    <property type="match status" value="1"/>
</dbReference>
<evidence type="ECO:0000256" key="7">
    <source>
        <dbReference type="ARBA" id="ARBA00029829"/>
    </source>
</evidence>
<evidence type="ECO:0000259" key="11">
    <source>
        <dbReference type="Pfam" id="PF10099"/>
    </source>
</evidence>
<dbReference type="STRING" id="313368.SAMN04488012_10889"/>
<evidence type="ECO:0000256" key="6">
    <source>
        <dbReference type="ARBA" id="ARBA00023136"/>
    </source>
</evidence>
<comment type="subcellular location">
    <subcellularLocation>
        <location evidence="2">Cell membrane</location>
    </subcellularLocation>
    <subcellularLocation>
        <location evidence="1">Membrane</location>
        <topology evidence="1">Single-pass membrane protein</topology>
    </subcellularLocation>
</comment>
<organism evidence="12 13">
    <name type="scientific">Palleronia salina</name>
    <dbReference type="NCBI Taxonomy" id="313368"/>
    <lineage>
        <taxon>Bacteria</taxon>
        <taxon>Pseudomonadati</taxon>
        <taxon>Pseudomonadota</taxon>
        <taxon>Alphaproteobacteria</taxon>
        <taxon>Rhodobacterales</taxon>
        <taxon>Roseobacteraceae</taxon>
        <taxon>Palleronia</taxon>
    </lineage>
</organism>
<dbReference type="Gene3D" id="1.10.10.1320">
    <property type="entry name" value="Anti-sigma factor, zinc-finger domain"/>
    <property type="match status" value="1"/>
</dbReference>
<evidence type="ECO:0000313" key="12">
    <source>
        <dbReference type="EMBL" id="SHJ37310.1"/>
    </source>
</evidence>
<dbReference type="EMBL" id="FQZA01000008">
    <property type="protein sequence ID" value="SHJ37310.1"/>
    <property type="molecule type" value="Genomic_DNA"/>
</dbReference>
<dbReference type="InterPro" id="IPR018764">
    <property type="entry name" value="RskA_C"/>
</dbReference>
<evidence type="ECO:0000256" key="5">
    <source>
        <dbReference type="ARBA" id="ARBA00022989"/>
    </source>
</evidence>
<reference evidence="12 13" key="1">
    <citation type="submission" date="2016-11" db="EMBL/GenBank/DDBJ databases">
        <authorList>
            <person name="Jaros S."/>
            <person name="Januszkiewicz K."/>
            <person name="Wedrychowicz H."/>
        </authorList>
    </citation>
    <scope>NUCLEOTIDE SEQUENCE [LARGE SCALE GENOMIC DNA]</scope>
    <source>
        <strain evidence="12 13">DSM 26892</strain>
    </source>
</reference>
<name>A0A1M6IS58_9RHOB</name>
<evidence type="ECO:0000256" key="10">
    <source>
        <dbReference type="SAM" id="Phobius"/>
    </source>
</evidence>
<dbReference type="AlphaFoldDB" id="A0A1M6IS58"/>
<keyword evidence="5 10" id="KW-1133">Transmembrane helix</keyword>